<proteinExistence type="predicted"/>
<evidence type="ECO:0000313" key="3">
    <source>
        <dbReference type="Proteomes" id="UP000597762"/>
    </source>
</evidence>
<gene>
    <name evidence="2" type="ORF">SPHA_52443</name>
</gene>
<reference evidence="2" key="1">
    <citation type="submission" date="2021-01" db="EMBL/GenBank/DDBJ databases">
        <authorList>
            <person name="Li R."/>
            <person name="Bekaert M."/>
        </authorList>
    </citation>
    <scope>NUCLEOTIDE SEQUENCE</scope>
    <source>
        <strain evidence="2">Farmed</strain>
    </source>
</reference>
<dbReference type="AlphaFoldDB" id="A0A812DBY5"/>
<feature type="transmembrane region" description="Helical" evidence="1">
    <location>
        <begin position="88"/>
        <end position="116"/>
    </location>
</feature>
<comment type="caution">
    <text evidence="2">The sequence shown here is derived from an EMBL/GenBank/DDBJ whole genome shotgun (WGS) entry which is preliminary data.</text>
</comment>
<keyword evidence="1" id="KW-1133">Transmembrane helix</keyword>
<protein>
    <submittedName>
        <fullName evidence="2">Uncharacterized protein</fullName>
    </submittedName>
</protein>
<organism evidence="2 3">
    <name type="scientific">Acanthosepion pharaonis</name>
    <name type="common">Pharaoh cuttlefish</name>
    <name type="synonym">Sepia pharaonis</name>
    <dbReference type="NCBI Taxonomy" id="158019"/>
    <lineage>
        <taxon>Eukaryota</taxon>
        <taxon>Metazoa</taxon>
        <taxon>Spiralia</taxon>
        <taxon>Lophotrochozoa</taxon>
        <taxon>Mollusca</taxon>
        <taxon>Cephalopoda</taxon>
        <taxon>Coleoidea</taxon>
        <taxon>Decapodiformes</taxon>
        <taxon>Sepiida</taxon>
        <taxon>Sepiina</taxon>
        <taxon>Sepiidae</taxon>
        <taxon>Acanthosepion</taxon>
    </lineage>
</organism>
<dbReference type="Proteomes" id="UP000597762">
    <property type="component" value="Unassembled WGS sequence"/>
</dbReference>
<feature type="transmembrane region" description="Helical" evidence="1">
    <location>
        <begin position="251"/>
        <end position="270"/>
    </location>
</feature>
<name>A0A812DBY5_ACAPH</name>
<evidence type="ECO:0000313" key="2">
    <source>
        <dbReference type="EMBL" id="CAE1298199.1"/>
    </source>
</evidence>
<feature type="transmembrane region" description="Helical" evidence="1">
    <location>
        <begin position="205"/>
        <end position="231"/>
    </location>
</feature>
<keyword evidence="1" id="KW-0472">Membrane</keyword>
<sequence length="306" mass="36494">MKKHKTSFLSPQSIQSILPTKYFSVKLSFDSFSLLPKRSLHLLLYLSFHLMLYFFVLLYLSLIFFLSLSLTSSLYISSFGCMHLSISLTVYFTLFFCMFLSLFLTLSLYVFVLLYLSHILLSIYSPLLFHFFFIEFSFFLLLLSACPFHFIQESRENDLIFQTFCFFLSLNYIPSFTPPLSVLITSTHFSCIPFIKFFLSINYIFFHFTFFCFLSPFFLHSLSLLISHLFLHNHFRFILYLIHSLFSPRIYFYKILVSFNSFLLVFVFALPSNYFSFVQASPTRWHEYSFFIVQVKETQQELFHCI</sequence>
<accession>A0A812DBY5</accession>
<keyword evidence="1" id="KW-0812">Transmembrane</keyword>
<feature type="transmembrane region" description="Helical" evidence="1">
    <location>
        <begin position="42"/>
        <end position="68"/>
    </location>
</feature>
<evidence type="ECO:0000256" key="1">
    <source>
        <dbReference type="SAM" id="Phobius"/>
    </source>
</evidence>
<feature type="transmembrane region" description="Helical" evidence="1">
    <location>
        <begin position="157"/>
        <end position="173"/>
    </location>
</feature>
<dbReference type="EMBL" id="CAHIKZ030003267">
    <property type="protein sequence ID" value="CAE1298199.1"/>
    <property type="molecule type" value="Genomic_DNA"/>
</dbReference>
<keyword evidence="3" id="KW-1185">Reference proteome</keyword>
<feature type="transmembrane region" description="Helical" evidence="1">
    <location>
        <begin position="128"/>
        <end position="151"/>
    </location>
</feature>